<evidence type="ECO:0000313" key="3">
    <source>
        <dbReference type="Ensembl" id="ENSCPBP00000036829.1"/>
    </source>
</evidence>
<dbReference type="Ensembl" id="ENSCPBT00000043187.1">
    <property type="protein sequence ID" value="ENSCPBP00000036829.1"/>
    <property type="gene ID" value="ENSCPBG00000025554.1"/>
</dbReference>
<dbReference type="PANTHER" id="PTHR14465:SF0">
    <property type="entry name" value="IQ DOMAIN-CONTAINING PROTEIN H"/>
    <property type="match status" value="1"/>
</dbReference>
<dbReference type="PANTHER" id="PTHR14465">
    <property type="entry name" value="IQ DOMAIN-CONTAINING PROTEIN H"/>
    <property type="match status" value="1"/>
</dbReference>
<name>A0A8C3INR3_CHRPI</name>
<proteinExistence type="predicted"/>
<accession>A0A8C3INR3</accession>
<reference evidence="3" key="1">
    <citation type="submission" date="2025-08" db="UniProtKB">
        <authorList>
            <consortium name="Ensembl"/>
        </authorList>
    </citation>
    <scope>IDENTIFICATION</scope>
</reference>
<keyword evidence="4" id="KW-1185">Reference proteome</keyword>
<evidence type="ECO:0000256" key="1">
    <source>
        <dbReference type="SAM" id="MobiDB-lite"/>
    </source>
</evidence>
<dbReference type="Pfam" id="PF00612">
    <property type="entry name" value="IQ"/>
    <property type="match status" value="1"/>
</dbReference>
<dbReference type="Proteomes" id="UP000694380">
    <property type="component" value="Unplaced"/>
</dbReference>
<organism evidence="3 4">
    <name type="scientific">Chrysemys picta bellii</name>
    <name type="common">Western painted turtle</name>
    <name type="synonym">Emys bellii</name>
    <dbReference type="NCBI Taxonomy" id="8478"/>
    <lineage>
        <taxon>Eukaryota</taxon>
        <taxon>Metazoa</taxon>
        <taxon>Chordata</taxon>
        <taxon>Craniata</taxon>
        <taxon>Vertebrata</taxon>
        <taxon>Euteleostomi</taxon>
        <taxon>Archelosauria</taxon>
        <taxon>Testudinata</taxon>
        <taxon>Testudines</taxon>
        <taxon>Cryptodira</taxon>
        <taxon>Durocryptodira</taxon>
        <taxon>Testudinoidea</taxon>
        <taxon>Emydidae</taxon>
        <taxon>Chrysemys</taxon>
    </lineage>
</organism>
<dbReference type="InterPro" id="IPR056855">
    <property type="entry name" value="ATP-grasp_IQCH"/>
</dbReference>
<dbReference type="GO" id="GO:0016607">
    <property type="term" value="C:nuclear speck"/>
    <property type="evidence" value="ECO:0007669"/>
    <property type="project" value="Ensembl"/>
</dbReference>
<reference evidence="3" key="2">
    <citation type="submission" date="2025-09" db="UniProtKB">
        <authorList>
            <consortium name="Ensembl"/>
        </authorList>
    </citation>
    <scope>IDENTIFICATION</scope>
</reference>
<protein>
    <submittedName>
        <fullName evidence="3">IQ motif containing H</fullName>
    </submittedName>
</protein>
<dbReference type="GeneTree" id="ENSGT00390000008908"/>
<dbReference type="OrthoDB" id="2117703at2759"/>
<feature type="domain" description="IQCH-like ATP-grasp" evidence="2">
    <location>
        <begin position="690"/>
        <end position="954"/>
    </location>
</feature>
<dbReference type="CDD" id="cd23767">
    <property type="entry name" value="IQCD"/>
    <property type="match status" value="1"/>
</dbReference>
<evidence type="ECO:0000259" key="2">
    <source>
        <dbReference type="Pfam" id="PF24923"/>
    </source>
</evidence>
<evidence type="ECO:0000313" key="4">
    <source>
        <dbReference type="Proteomes" id="UP000694380"/>
    </source>
</evidence>
<dbReference type="InterPro" id="IPR000048">
    <property type="entry name" value="IQ_motif_EF-hand-BS"/>
</dbReference>
<feature type="region of interest" description="Disordered" evidence="1">
    <location>
        <begin position="289"/>
        <end position="318"/>
    </location>
</feature>
<dbReference type="AlphaFoldDB" id="A0A8C3INR3"/>
<dbReference type="PROSITE" id="PS50096">
    <property type="entry name" value="IQ"/>
    <property type="match status" value="1"/>
</dbReference>
<dbReference type="SMART" id="SM00015">
    <property type="entry name" value="IQ"/>
    <property type="match status" value="1"/>
</dbReference>
<gene>
    <name evidence="3" type="primary">IQCH</name>
</gene>
<dbReference type="GO" id="GO:0140742">
    <property type="term" value="P:lncRNA transcription"/>
    <property type="evidence" value="ECO:0007669"/>
    <property type="project" value="Ensembl"/>
</dbReference>
<dbReference type="GO" id="GO:0007338">
    <property type="term" value="P:single fertilization"/>
    <property type="evidence" value="ECO:0007669"/>
    <property type="project" value="Ensembl"/>
</dbReference>
<sequence>MPPGAVRGSRSPGRRLIEAAMADGVGTGEEVGAILLRVQEDLHQLKDKLTSINLEQNGEGVDVHVLETAIERTEIGLRKHAENYLNAINRSVLTIPYSDEKEMYLEQPPKWRLPIGAAQKQFIFPRVPVKPLTAQPCGRSAPRISPGSQHKLAMNVKIMYDPGDTSNRVLLKQNYGISLPLINKRKSAPVCTQKIAKGPTVGNLSVLPASHQMDSPLPILERDARKGILNLIERRLIPPAAKITLESPPVLPKAAPLHEFHKQHKKPVVGGIGSKVDFAGTDIFIFPDSQRGPDDSYSSNKGSIAPPPSSSSMASAKKSKRLWTQPAHGLELINCTSPPPKSPHMMPPQPLQNTFLDYDITIYNGTIDHKAPDFLAFKQHYCLSWGSILSFLEYVEKLLKDYAVPLAIIKSKKLMELISDFELNQRPTRDDLLSVIKNRTTVKRILNQPGQRYKGQHGTEMAATKIQATWRRYTARKAYIHFRQQQWASGVIAISWLLHSHMARVKKTLKESRQRHLENFYIRAKHLAANWNRIRTSRRTIIHIPSLGYSQCIREAAPDFALQQNLQMGRLCDILDANVDVIYICPLHLSEELLQYYNKLLGLQAAVRSGNPEDMGDLQDRFKILTPEAINSFPGHHMCLATQLKYSPKTIKRIKNLIQGKEAYIIGGLPHKDDLAVADILNVPILGSEPEVAHLYRTKSGSKRIFASACVPIPPGEYDIYNHRQMLEVLSQLIIDNLGVRRWLFKVDNEFGGNGTAYCDIARHLKCYHWAQKECQRYNTEMWRKKWAHEPALVKISQELPGLLAQHAQPVNEKRFPTWEKFLQTFLSQGGVIEAFPPSENVTNLTVDMLIEPMGDIRIVSSGDQIHADVPLQSSGTTVPQCSVDPAVLNSLCLKIGEACKSRGVLGYFSVDLVTFIHPQTMEQQVWVTDLDLCYSDQLAFTQIMLYVTNGNLDGCSSRFEVPLTWKKTKSHSVQSEEAETPSPVSSRYAVMSSQLRHSNLSVIYYSVLLQICKAHGIGFDVQEKQGTIFILYEDRKRYRLGMITIGEDLQGVLMTFAHNLFIIHQEISAPNMQGETNFKIAVQDIEAILGITAENKLKFEEEESSKEDPPQE</sequence>
<dbReference type="Pfam" id="PF24923">
    <property type="entry name" value="ATP-grasp_IQCH"/>
    <property type="match status" value="1"/>
</dbReference>
<dbReference type="InterPro" id="IPR038752">
    <property type="entry name" value="IQCH"/>
</dbReference>